<dbReference type="AlphaFoldDB" id="A0A4W5M8N6"/>
<protein>
    <recommendedName>
        <fullName evidence="3">Active regulator of SIRT1</fullName>
    </recommendedName>
    <alternativeName>
        <fullName evidence="5">40S ribosomal protein S19-binding protein 1</fullName>
    </alternativeName>
</protein>
<comment type="subcellular location">
    <subcellularLocation>
        <location evidence="1">Nucleus</location>
        <location evidence="1">Nucleolus</location>
    </subcellularLocation>
</comment>
<reference evidence="7" key="1">
    <citation type="submission" date="2018-06" db="EMBL/GenBank/DDBJ databases">
        <title>Genome assembly of Danube salmon.</title>
        <authorList>
            <person name="Macqueen D.J."/>
            <person name="Gundappa M.K."/>
        </authorList>
    </citation>
    <scope>NUCLEOTIDE SEQUENCE [LARGE SCALE GENOMIC DNA]</scope>
</reference>
<evidence type="ECO:0000313" key="7">
    <source>
        <dbReference type="Proteomes" id="UP000314982"/>
    </source>
</evidence>
<evidence type="ECO:0000256" key="3">
    <source>
        <dbReference type="ARBA" id="ARBA00016855"/>
    </source>
</evidence>
<reference evidence="6" key="3">
    <citation type="submission" date="2025-09" db="UniProtKB">
        <authorList>
            <consortium name="Ensembl"/>
        </authorList>
    </citation>
    <scope>IDENTIFICATION</scope>
</reference>
<accession>A0A4W5M8N6</accession>
<keyword evidence="7" id="KW-1185">Reference proteome</keyword>
<reference evidence="6" key="2">
    <citation type="submission" date="2025-08" db="UniProtKB">
        <authorList>
            <consortium name="Ensembl"/>
        </authorList>
    </citation>
    <scope>IDENTIFICATION</scope>
</reference>
<evidence type="ECO:0000256" key="4">
    <source>
        <dbReference type="ARBA" id="ARBA00023242"/>
    </source>
</evidence>
<evidence type="ECO:0000313" key="6">
    <source>
        <dbReference type="Ensembl" id="ENSHHUP00000033690.1"/>
    </source>
</evidence>
<sequence length="229" mass="25833">MSSYVFTQERFKEALNSVCSVREYGSLTGSPSFAQFLVYVKEGCTRDMPLFEFALGVAPEFGSKVHINMSASMIRRGLELLSDDIKDGSKKQKSAAKKKHTPSRAEVMGLVSTNRQGVSRQVRRLQGRLGPGKSKATVKDKRIKSAVEEFRKKQGKSHLSSNLLYFLGTGFRATDSDTMKIVNQNLGRQSRHRPDRTVKKASEEKSVFTEDEFQQFQKEYFGRTVEEGN</sequence>
<dbReference type="InterPro" id="IPR023262">
    <property type="entry name" value="AROS"/>
</dbReference>
<dbReference type="STRING" id="62062.ENSHHUP00000033690"/>
<dbReference type="PANTHER" id="PTHR31454">
    <property type="entry name" value="ACTIVE REGULATOR OF SIRT1"/>
    <property type="match status" value="1"/>
</dbReference>
<comment type="similarity">
    <text evidence="2">Belongs to the AROS family.</text>
</comment>
<dbReference type="PANTHER" id="PTHR31454:SF2">
    <property type="entry name" value="ACTIVE REGULATOR OF SIRT1"/>
    <property type="match status" value="1"/>
</dbReference>
<dbReference type="Ensembl" id="ENSHHUT00000035041.1">
    <property type="protein sequence ID" value="ENSHHUP00000033690.1"/>
    <property type="gene ID" value="ENSHHUG00000021267.1"/>
</dbReference>
<dbReference type="GO" id="GO:0005730">
    <property type="term" value="C:nucleolus"/>
    <property type="evidence" value="ECO:0007669"/>
    <property type="project" value="UniProtKB-SubCell"/>
</dbReference>
<proteinExistence type="inferred from homology"/>
<keyword evidence="4" id="KW-0539">Nucleus</keyword>
<dbReference type="PRINTS" id="PR02029">
    <property type="entry name" value="ACTREGSIRT1"/>
</dbReference>
<organism evidence="6 7">
    <name type="scientific">Hucho hucho</name>
    <name type="common">huchen</name>
    <dbReference type="NCBI Taxonomy" id="62062"/>
    <lineage>
        <taxon>Eukaryota</taxon>
        <taxon>Metazoa</taxon>
        <taxon>Chordata</taxon>
        <taxon>Craniata</taxon>
        <taxon>Vertebrata</taxon>
        <taxon>Euteleostomi</taxon>
        <taxon>Actinopterygii</taxon>
        <taxon>Neopterygii</taxon>
        <taxon>Teleostei</taxon>
        <taxon>Protacanthopterygii</taxon>
        <taxon>Salmoniformes</taxon>
        <taxon>Salmonidae</taxon>
        <taxon>Salmoninae</taxon>
        <taxon>Hucho</taxon>
    </lineage>
</organism>
<dbReference type="Proteomes" id="UP000314982">
    <property type="component" value="Unassembled WGS sequence"/>
</dbReference>
<evidence type="ECO:0000256" key="5">
    <source>
        <dbReference type="ARBA" id="ARBA00032748"/>
    </source>
</evidence>
<dbReference type="Pfam" id="PF15684">
    <property type="entry name" value="AROS"/>
    <property type="match status" value="1"/>
</dbReference>
<name>A0A4W5M8N6_9TELE</name>
<dbReference type="GeneTree" id="ENSGT00390000016774"/>
<evidence type="ECO:0000256" key="1">
    <source>
        <dbReference type="ARBA" id="ARBA00004604"/>
    </source>
</evidence>
<dbReference type="GO" id="GO:0019899">
    <property type="term" value="F:enzyme binding"/>
    <property type="evidence" value="ECO:0007669"/>
    <property type="project" value="TreeGrafter"/>
</dbReference>
<evidence type="ECO:0000256" key="2">
    <source>
        <dbReference type="ARBA" id="ARBA00007318"/>
    </source>
</evidence>